<dbReference type="SUPFAM" id="SSF46689">
    <property type="entry name" value="Homeodomain-like"/>
    <property type="match status" value="1"/>
</dbReference>
<evidence type="ECO:0000256" key="2">
    <source>
        <dbReference type="PROSITE-ProRule" id="PRU00335"/>
    </source>
</evidence>
<dbReference type="Gene3D" id="1.10.357.10">
    <property type="entry name" value="Tetracycline Repressor, domain 2"/>
    <property type="match status" value="1"/>
</dbReference>
<comment type="caution">
    <text evidence="4">The sequence shown here is derived from an EMBL/GenBank/DDBJ whole genome shotgun (WGS) entry which is preliminary data.</text>
</comment>
<dbReference type="RefSeq" id="WP_132212910.1">
    <property type="nucleotide sequence ID" value="NZ_SLWN01000012.1"/>
</dbReference>
<reference evidence="4 5" key="1">
    <citation type="journal article" date="2015" name="Stand. Genomic Sci.">
        <title>Genomic Encyclopedia of Bacterial and Archaeal Type Strains, Phase III: the genomes of soil and plant-associated and newly described type strains.</title>
        <authorList>
            <person name="Whitman W.B."/>
            <person name="Woyke T."/>
            <person name="Klenk H.P."/>
            <person name="Zhou Y."/>
            <person name="Lilburn T.G."/>
            <person name="Beck B.J."/>
            <person name="De Vos P."/>
            <person name="Vandamme P."/>
            <person name="Eisen J.A."/>
            <person name="Garrity G."/>
            <person name="Hugenholtz P."/>
            <person name="Kyrpides N.C."/>
        </authorList>
    </citation>
    <scope>NUCLEOTIDE SEQUENCE [LARGE SCALE GENOMIC DNA]</scope>
    <source>
        <strain evidence="4 5">VKM Ac-2572</strain>
    </source>
</reference>
<dbReference type="PANTHER" id="PTHR30055:SF200">
    <property type="entry name" value="HTH-TYPE TRANSCRIPTIONAL REPRESSOR BDCR"/>
    <property type="match status" value="1"/>
</dbReference>
<dbReference type="PROSITE" id="PS50977">
    <property type="entry name" value="HTH_TETR_2"/>
    <property type="match status" value="1"/>
</dbReference>
<feature type="domain" description="HTH tetR-type" evidence="3">
    <location>
        <begin position="11"/>
        <end position="71"/>
    </location>
</feature>
<dbReference type="SUPFAM" id="SSF48498">
    <property type="entry name" value="Tetracyclin repressor-like, C-terminal domain"/>
    <property type="match status" value="1"/>
</dbReference>
<evidence type="ECO:0000256" key="1">
    <source>
        <dbReference type="ARBA" id="ARBA00023125"/>
    </source>
</evidence>
<dbReference type="GO" id="GO:0003700">
    <property type="term" value="F:DNA-binding transcription factor activity"/>
    <property type="evidence" value="ECO:0007669"/>
    <property type="project" value="TreeGrafter"/>
</dbReference>
<dbReference type="Pfam" id="PF00440">
    <property type="entry name" value="TetR_N"/>
    <property type="match status" value="1"/>
</dbReference>
<evidence type="ECO:0000313" key="5">
    <source>
        <dbReference type="Proteomes" id="UP000294508"/>
    </source>
</evidence>
<dbReference type="AlphaFoldDB" id="A0A4R2H462"/>
<dbReference type="OrthoDB" id="4214267at2"/>
<sequence>MTVTGTAERRASPRQRILDTAYELIAQRGVRDVGVEEVIAKAGIAKATLYRHFPSKNELVLAVLEHREQVWTLGLVEAEARRRGSTGEEMLLAIFDVFDDWFRSDGFDTCTFVNVMLEMGATHVLGEASIRHLENIRTVVAQLATEAGLREPDEFARSWHILMKGSIVSAAEGDLEAARRAQAMAAALIDQHR</sequence>
<dbReference type="PRINTS" id="PR00455">
    <property type="entry name" value="HTHTETR"/>
</dbReference>
<evidence type="ECO:0000313" key="4">
    <source>
        <dbReference type="EMBL" id="TCO20384.1"/>
    </source>
</evidence>
<dbReference type="EMBL" id="SLWN01000012">
    <property type="protein sequence ID" value="TCO20384.1"/>
    <property type="molecule type" value="Genomic_DNA"/>
</dbReference>
<dbReference type="InterPro" id="IPR036271">
    <property type="entry name" value="Tet_transcr_reg_TetR-rel_C_sf"/>
</dbReference>
<dbReference type="InterPro" id="IPR009057">
    <property type="entry name" value="Homeodomain-like_sf"/>
</dbReference>
<gene>
    <name evidence="4" type="ORF">EV652_112130</name>
</gene>
<evidence type="ECO:0000259" key="3">
    <source>
        <dbReference type="PROSITE" id="PS50977"/>
    </source>
</evidence>
<keyword evidence="1 2" id="KW-0238">DNA-binding</keyword>
<accession>A0A4R2H462</accession>
<dbReference type="InterPro" id="IPR001647">
    <property type="entry name" value="HTH_TetR"/>
</dbReference>
<feature type="DNA-binding region" description="H-T-H motif" evidence="2">
    <location>
        <begin position="34"/>
        <end position="53"/>
    </location>
</feature>
<dbReference type="Proteomes" id="UP000294508">
    <property type="component" value="Unassembled WGS sequence"/>
</dbReference>
<dbReference type="PANTHER" id="PTHR30055">
    <property type="entry name" value="HTH-TYPE TRANSCRIPTIONAL REGULATOR RUTR"/>
    <property type="match status" value="1"/>
</dbReference>
<dbReference type="GO" id="GO:0000976">
    <property type="term" value="F:transcription cis-regulatory region binding"/>
    <property type="evidence" value="ECO:0007669"/>
    <property type="project" value="TreeGrafter"/>
</dbReference>
<proteinExistence type="predicted"/>
<keyword evidence="5" id="KW-1185">Reference proteome</keyword>
<dbReference type="InterPro" id="IPR050109">
    <property type="entry name" value="HTH-type_TetR-like_transc_reg"/>
</dbReference>
<name>A0A4R2H462_9ACTN</name>
<organism evidence="4 5">
    <name type="scientific">Kribbella steppae</name>
    <dbReference type="NCBI Taxonomy" id="2512223"/>
    <lineage>
        <taxon>Bacteria</taxon>
        <taxon>Bacillati</taxon>
        <taxon>Actinomycetota</taxon>
        <taxon>Actinomycetes</taxon>
        <taxon>Propionibacteriales</taxon>
        <taxon>Kribbellaceae</taxon>
        <taxon>Kribbella</taxon>
    </lineage>
</organism>
<protein>
    <submittedName>
        <fullName evidence="4">TetR family transcriptional regulator</fullName>
    </submittedName>
</protein>